<dbReference type="EMBL" id="JBIMZQ010000001">
    <property type="protein sequence ID" value="KAL3674270.1"/>
    <property type="molecule type" value="Genomic_DNA"/>
</dbReference>
<accession>A0ABD3G8B9</accession>
<keyword evidence="3" id="KW-1185">Reference proteome</keyword>
<organism evidence="2 3">
    <name type="scientific">Phytophthora oleae</name>
    <dbReference type="NCBI Taxonomy" id="2107226"/>
    <lineage>
        <taxon>Eukaryota</taxon>
        <taxon>Sar</taxon>
        <taxon>Stramenopiles</taxon>
        <taxon>Oomycota</taxon>
        <taxon>Peronosporomycetes</taxon>
        <taxon>Peronosporales</taxon>
        <taxon>Peronosporaceae</taxon>
        <taxon>Phytophthora</taxon>
    </lineage>
</organism>
<gene>
    <name evidence="2" type="ORF">V7S43_000225</name>
</gene>
<dbReference type="Proteomes" id="UP001632037">
    <property type="component" value="Unassembled WGS sequence"/>
</dbReference>
<feature type="region of interest" description="Disordered" evidence="1">
    <location>
        <begin position="1"/>
        <end position="38"/>
    </location>
</feature>
<name>A0ABD3G8B9_9STRA</name>
<comment type="caution">
    <text evidence="2">The sequence shown here is derived from an EMBL/GenBank/DDBJ whole genome shotgun (WGS) entry which is preliminary data.</text>
</comment>
<evidence type="ECO:0000313" key="3">
    <source>
        <dbReference type="Proteomes" id="UP001632037"/>
    </source>
</evidence>
<evidence type="ECO:0000256" key="1">
    <source>
        <dbReference type="SAM" id="MobiDB-lite"/>
    </source>
</evidence>
<proteinExistence type="predicted"/>
<dbReference type="AlphaFoldDB" id="A0ABD3G8B9"/>
<sequence length="58" mass="6126">MGVASGVPSQDAPRLTREEASAEHTAVPDDVDDGIASNQLEVPPDFALNMVAPVYARF</sequence>
<reference evidence="2 3" key="1">
    <citation type="submission" date="2024-09" db="EMBL/GenBank/DDBJ databases">
        <title>Genome sequencing and assembly of Phytophthora oleae, isolate VK10A, causative agent of rot of olive drupes.</title>
        <authorList>
            <person name="Conti Taguali S."/>
            <person name="Riolo M."/>
            <person name="La Spada F."/>
            <person name="Cacciola S.O."/>
            <person name="Dionisio G."/>
        </authorList>
    </citation>
    <scope>NUCLEOTIDE SEQUENCE [LARGE SCALE GENOMIC DNA]</scope>
    <source>
        <strain evidence="2 3">VK10A</strain>
    </source>
</reference>
<protein>
    <submittedName>
        <fullName evidence="2">Uncharacterized protein</fullName>
    </submittedName>
</protein>
<evidence type="ECO:0000313" key="2">
    <source>
        <dbReference type="EMBL" id="KAL3674270.1"/>
    </source>
</evidence>